<sequence length="215" mass="24901">MSLATDKPVKDFASALGEAVGKLIEDGIRSIVKSLVEEYHMEIYSGKLFDKIGIDFEIDLPIFKEGKPVALIDIKYLRYKKHARDKGSWIVVAHNRLKATFPTIKKSLVILLGTGWTDKAKKLISTSCTDIISVDPPLLDRILSEYNVRFSWDERDEETPKLSWQNFCKLTKEELDEIKERIIEESGIKEKIRNWFKKYILETDPEEKLKLDYTC</sequence>
<evidence type="ECO:0000313" key="1">
    <source>
        <dbReference type="EMBL" id="RSN72873.1"/>
    </source>
</evidence>
<comment type="caution">
    <text evidence="1">The sequence shown here is derived from an EMBL/GenBank/DDBJ whole genome shotgun (WGS) entry which is preliminary data.</text>
</comment>
<name>A0A3R9PFB2_9CREN</name>
<dbReference type="EMBL" id="RCOS01000136">
    <property type="protein sequence ID" value="RSN72873.1"/>
    <property type="molecule type" value="Genomic_DNA"/>
</dbReference>
<organism evidence="1 2">
    <name type="scientific">Candidatus Methanodesulfokora washburnensis</name>
    <dbReference type="NCBI Taxonomy" id="2478471"/>
    <lineage>
        <taxon>Archaea</taxon>
        <taxon>Thermoproteota</taxon>
        <taxon>Candidatus Korarchaeia</taxon>
        <taxon>Candidatus Korarchaeia incertae sedis</taxon>
        <taxon>Candidatus Methanodesulfokora</taxon>
    </lineage>
</organism>
<protein>
    <submittedName>
        <fullName evidence="1">Uncharacterized protein</fullName>
    </submittedName>
</protein>
<dbReference type="Proteomes" id="UP000277582">
    <property type="component" value="Unassembled WGS sequence"/>
</dbReference>
<dbReference type="RefSeq" id="WP_125672201.1">
    <property type="nucleotide sequence ID" value="NZ_RCOS01000136.1"/>
</dbReference>
<dbReference type="AlphaFoldDB" id="A0A3R9PFB2"/>
<accession>A0A3R9PFB2</accession>
<proteinExistence type="predicted"/>
<keyword evidence="2" id="KW-1185">Reference proteome</keyword>
<gene>
    <name evidence="1" type="ORF">D6D85_12020</name>
</gene>
<reference evidence="1 2" key="1">
    <citation type="submission" date="2018-10" db="EMBL/GenBank/DDBJ databases">
        <title>Co-occurring genomic capacity for anaerobic methane metabolism and dissimilatory sulfite reduction discovered in the Korarchaeota.</title>
        <authorList>
            <person name="Mckay L.J."/>
            <person name="Dlakic M."/>
            <person name="Fields M.W."/>
            <person name="Delmont T.O."/>
            <person name="Eren A.M."/>
            <person name="Jay Z.J."/>
            <person name="Klingelsmith K.B."/>
            <person name="Rusch D.B."/>
            <person name="Inskeep W.P."/>
        </authorList>
    </citation>
    <scope>NUCLEOTIDE SEQUENCE [LARGE SCALE GENOMIC DNA]</scope>
    <source>
        <strain evidence="1 2">MDKW</strain>
    </source>
</reference>
<evidence type="ECO:0000313" key="2">
    <source>
        <dbReference type="Proteomes" id="UP000277582"/>
    </source>
</evidence>